<dbReference type="InterPro" id="IPR018691">
    <property type="entry name" value="DUF2188"/>
</dbReference>
<sequence>MDTTVKILEDSTTITGFYDKEADVLYLSLAEPREGIAVDISDGAIARYNEDSETIVGITLIGLRQRVLKELNHKLHVPPHPNGWAVTEENVESSQKVFPTQEAAFKYAVGSAKAQWLDVVIHGENGKVQETIDPAIDALLQRRSDSPESDGEKRECLGSV</sequence>
<dbReference type="Proteomes" id="UP000010478">
    <property type="component" value="Chromosome"/>
</dbReference>
<name>K9VN05_9CYAN</name>
<dbReference type="Pfam" id="PF09954">
    <property type="entry name" value="DUF2188"/>
    <property type="match status" value="1"/>
</dbReference>
<proteinExistence type="predicted"/>
<evidence type="ECO:0000313" key="2">
    <source>
        <dbReference type="Proteomes" id="UP000010478"/>
    </source>
</evidence>
<dbReference type="AlphaFoldDB" id="K9VN05"/>
<gene>
    <name evidence="1" type="ORF">Osc7112_5073</name>
</gene>
<organism evidence="1 2">
    <name type="scientific">Phormidium nigroviride PCC 7112</name>
    <dbReference type="NCBI Taxonomy" id="179408"/>
    <lineage>
        <taxon>Bacteria</taxon>
        <taxon>Bacillati</taxon>
        <taxon>Cyanobacteriota</taxon>
        <taxon>Cyanophyceae</taxon>
        <taxon>Oscillatoriophycideae</taxon>
        <taxon>Oscillatoriales</taxon>
        <taxon>Oscillatoriaceae</taxon>
        <taxon>Phormidium</taxon>
    </lineage>
</organism>
<accession>K9VN05</accession>
<keyword evidence="2" id="KW-1185">Reference proteome</keyword>
<dbReference type="RefSeq" id="WP_015178562.1">
    <property type="nucleotide sequence ID" value="NC_019729.1"/>
</dbReference>
<dbReference type="HOGENOM" id="CLU_1650433_0_0_3"/>
<dbReference type="KEGG" id="oni:Osc7112_5073"/>
<dbReference type="InterPro" id="IPR019270">
    <property type="entry name" value="DUF2283"/>
</dbReference>
<evidence type="ECO:0000313" key="1">
    <source>
        <dbReference type="EMBL" id="AFZ09336.1"/>
    </source>
</evidence>
<reference evidence="1 2" key="1">
    <citation type="submission" date="2012-05" db="EMBL/GenBank/DDBJ databases">
        <title>Finished chromosome of genome of Oscillatoria sp. PCC 7112.</title>
        <authorList>
            <consortium name="US DOE Joint Genome Institute"/>
            <person name="Gugger M."/>
            <person name="Coursin T."/>
            <person name="Rippka R."/>
            <person name="Tandeau De Marsac N."/>
            <person name="Huntemann M."/>
            <person name="Wei C.-L."/>
            <person name="Han J."/>
            <person name="Detter J.C."/>
            <person name="Han C."/>
            <person name="Tapia R."/>
            <person name="Davenport K."/>
            <person name="Daligault H."/>
            <person name="Erkkila T."/>
            <person name="Gu W."/>
            <person name="Munk A.C.C."/>
            <person name="Teshima H."/>
            <person name="Xu Y."/>
            <person name="Chain P."/>
            <person name="Chen A."/>
            <person name="Krypides N."/>
            <person name="Mavromatis K."/>
            <person name="Markowitz V."/>
            <person name="Szeto E."/>
            <person name="Ivanova N."/>
            <person name="Mikhailova N."/>
            <person name="Ovchinnikova G."/>
            <person name="Pagani I."/>
            <person name="Pati A."/>
            <person name="Goodwin L."/>
            <person name="Peters L."/>
            <person name="Pitluck S."/>
            <person name="Woyke T."/>
            <person name="Kerfeld C."/>
        </authorList>
    </citation>
    <scope>NUCLEOTIDE SEQUENCE [LARGE SCALE GENOMIC DNA]</scope>
    <source>
        <strain evidence="1 2">PCC 7112</strain>
    </source>
</reference>
<evidence type="ECO:0008006" key="3">
    <source>
        <dbReference type="Google" id="ProtNLM"/>
    </source>
</evidence>
<dbReference type="EMBL" id="CP003614">
    <property type="protein sequence ID" value="AFZ09336.1"/>
    <property type="molecule type" value="Genomic_DNA"/>
</dbReference>
<dbReference type="OrthoDB" id="532534at2"/>
<protein>
    <recommendedName>
        <fullName evidence="3">DUF2283 domain-containing protein</fullName>
    </recommendedName>
</protein>
<dbReference type="Pfam" id="PF10049">
    <property type="entry name" value="DUF2283"/>
    <property type="match status" value="1"/>
</dbReference>
<dbReference type="eggNOG" id="ENOG5033CEZ">
    <property type="taxonomic scope" value="Bacteria"/>
</dbReference>